<dbReference type="OrthoDB" id="6511227at2759"/>
<name>A0A9J6GB17_HAELO</name>
<evidence type="ECO:0000313" key="2">
    <source>
        <dbReference type="Proteomes" id="UP000821853"/>
    </source>
</evidence>
<dbReference type="Proteomes" id="UP000821853">
    <property type="component" value="Chromosome 5"/>
</dbReference>
<sequence>MQQCKAVITRQLRKGIHERLNEEQLGRHKASGWVQMCWPGTQKVIELLSRKCSTCCQFAYRQPSDPVTSSPPPDFSLKMVEIDLCEQSGVSYLVA</sequence>
<evidence type="ECO:0000313" key="1">
    <source>
        <dbReference type="EMBL" id="KAH9375590.1"/>
    </source>
</evidence>
<comment type="caution">
    <text evidence="1">The sequence shown here is derived from an EMBL/GenBank/DDBJ whole genome shotgun (WGS) entry which is preliminary data.</text>
</comment>
<keyword evidence="2" id="KW-1185">Reference proteome</keyword>
<protein>
    <recommendedName>
        <fullName evidence="3">Integrase zinc-binding domain-containing protein</fullName>
    </recommendedName>
</protein>
<dbReference type="VEuPathDB" id="VectorBase:HLOH_045301"/>
<dbReference type="AlphaFoldDB" id="A0A9J6GB17"/>
<organism evidence="1 2">
    <name type="scientific">Haemaphysalis longicornis</name>
    <name type="common">Bush tick</name>
    <dbReference type="NCBI Taxonomy" id="44386"/>
    <lineage>
        <taxon>Eukaryota</taxon>
        <taxon>Metazoa</taxon>
        <taxon>Ecdysozoa</taxon>
        <taxon>Arthropoda</taxon>
        <taxon>Chelicerata</taxon>
        <taxon>Arachnida</taxon>
        <taxon>Acari</taxon>
        <taxon>Parasitiformes</taxon>
        <taxon>Ixodida</taxon>
        <taxon>Ixodoidea</taxon>
        <taxon>Ixodidae</taxon>
        <taxon>Haemaphysalinae</taxon>
        <taxon>Haemaphysalis</taxon>
    </lineage>
</organism>
<dbReference type="EMBL" id="JABSTR010000007">
    <property type="protein sequence ID" value="KAH9375590.1"/>
    <property type="molecule type" value="Genomic_DNA"/>
</dbReference>
<gene>
    <name evidence="1" type="ORF">HPB48_004236</name>
</gene>
<proteinExistence type="predicted"/>
<reference evidence="1 2" key="1">
    <citation type="journal article" date="2020" name="Cell">
        <title>Large-Scale Comparative Analyses of Tick Genomes Elucidate Their Genetic Diversity and Vector Capacities.</title>
        <authorList>
            <consortium name="Tick Genome and Microbiome Consortium (TIGMIC)"/>
            <person name="Jia N."/>
            <person name="Wang J."/>
            <person name="Shi W."/>
            <person name="Du L."/>
            <person name="Sun Y."/>
            <person name="Zhan W."/>
            <person name="Jiang J.F."/>
            <person name="Wang Q."/>
            <person name="Zhang B."/>
            <person name="Ji P."/>
            <person name="Bell-Sakyi L."/>
            <person name="Cui X.M."/>
            <person name="Yuan T.T."/>
            <person name="Jiang B.G."/>
            <person name="Yang W.F."/>
            <person name="Lam T.T."/>
            <person name="Chang Q.C."/>
            <person name="Ding S.J."/>
            <person name="Wang X.J."/>
            <person name="Zhu J.G."/>
            <person name="Ruan X.D."/>
            <person name="Zhao L."/>
            <person name="Wei J.T."/>
            <person name="Ye R.Z."/>
            <person name="Que T.C."/>
            <person name="Du C.H."/>
            <person name="Zhou Y.H."/>
            <person name="Cheng J.X."/>
            <person name="Dai P.F."/>
            <person name="Guo W.B."/>
            <person name="Han X.H."/>
            <person name="Huang E.J."/>
            <person name="Li L.F."/>
            <person name="Wei W."/>
            <person name="Gao Y.C."/>
            <person name="Liu J.Z."/>
            <person name="Shao H.Z."/>
            <person name="Wang X."/>
            <person name="Wang C.C."/>
            <person name="Yang T.C."/>
            <person name="Huo Q.B."/>
            <person name="Li W."/>
            <person name="Chen H.Y."/>
            <person name="Chen S.E."/>
            <person name="Zhou L.G."/>
            <person name="Ni X.B."/>
            <person name="Tian J.H."/>
            <person name="Sheng Y."/>
            <person name="Liu T."/>
            <person name="Pan Y.S."/>
            <person name="Xia L.Y."/>
            <person name="Li J."/>
            <person name="Zhao F."/>
            <person name="Cao W.C."/>
        </authorList>
    </citation>
    <scope>NUCLEOTIDE SEQUENCE [LARGE SCALE GENOMIC DNA]</scope>
    <source>
        <strain evidence="1">HaeL-2018</strain>
    </source>
</reference>
<accession>A0A9J6GB17</accession>
<evidence type="ECO:0008006" key="3">
    <source>
        <dbReference type="Google" id="ProtNLM"/>
    </source>
</evidence>